<dbReference type="AlphaFoldDB" id="A0AB40BC24"/>
<accession>A0AB40BC24</accession>
<dbReference type="SUPFAM" id="SSF57667">
    <property type="entry name" value="beta-beta-alpha zinc fingers"/>
    <property type="match status" value="1"/>
</dbReference>
<feature type="region of interest" description="Disordered" evidence="2">
    <location>
        <begin position="263"/>
        <end position="290"/>
    </location>
</feature>
<reference evidence="5" key="1">
    <citation type="submission" date="2025-08" db="UniProtKB">
        <authorList>
            <consortium name="RefSeq"/>
        </authorList>
    </citation>
    <scope>IDENTIFICATION</scope>
</reference>
<evidence type="ECO:0000256" key="1">
    <source>
        <dbReference type="PROSITE-ProRule" id="PRU00042"/>
    </source>
</evidence>
<keyword evidence="4" id="KW-1185">Reference proteome</keyword>
<dbReference type="GeneID" id="120260763"/>
<evidence type="ECO:0000313" key="5">
    <source>
        <dbReference type="RefSeq" id="XP_039124259.1"/>
    </source>
</evidence>
<dbReference type="InterPro" id="IPR013087">
    <property type="entry name" value="Znf_C2H2_type"/>
</dbReference>
<feature type="region of interest" description="Disordered" evidence="2">
    <location>
        <begin position="19"/>
        <end position="60"/>
    </location>
</feature>
<dbReference type="InterPro" id="IPR036236">
    <property type="entry name" value="Znf_C2H2_sf"/>
</dbReference>
<dbReference type="GO" id="GO:0003700">
    <property type="term" value="F:DNA-binding transcription factor activity"/>
    <property type="evidence" value="ECO:0007669"/>
    <property type="project" value="InterPro"/>
</dbReference>
<feature type="compositionally biased region" description="Low complexity" evidence="2">
    <location>
        <begin position="263"/>
        <end position="280"/>
    </location>
</feature>
<dbReference type="GO" id="GO:0009739">
    <property type="term" value="P:response to gibberellin"/>
    <property type="evidence" value="ECO:0007669"/>
    <property type="project" value="InterPro"/>
</dbReference>
<evidence type="ECO:0000313" key="4">
    <source>
        <dbReference type="Proteomes" id="UP001515500"/>
    </source>
</evidence>
<sequence length="290" mass="31379">MTSDRETHDFMSVDSFSQLPFIGRPVPGRDKPLSPSQSTTSNSGIRLFGFEFPSDTDSPTEDIEIITKDQSSSAATATAAAAATAGVEGGGRKFECHYCCRNFPTSQALGGHQNAHKRERQHAKRAHLQSAMATAHHHHHHHPPGITDGHVYGLLNYHHRLNSLIPTHSRLSFAFDQQPHSVHYPHWTNSTTTTTTINNNPNVSARFCSGIGTVSQPITGNPLPALWRPPTTSHSGATHRDHSSPLPLFSGDYSRIPVSTLLTSSSTSSSSSSSTPPSTSKDNVSLDLHL</sequence>
<dbReference type="PANTHER" id="PTHR46547:SF7">
    <property type="entry name" value="ZINC FINGER PROTEIN GIS"/>
    <property type="match status" value="1"/>
</dbReference>
<dbReference type="GO" id="GO:0010090">
    <property type="term" value="P:trichome morphogenesis"/>
    <property type="evidence" value="ECO:0007669"/>
    <property type="project" value="InterPro"/>
</dbReference>
<dbReference type="GO" id="GO:0008270">
    <property type="term" value="F:zinc ion binding"/>
    <property type="evidence" value="ECO:0007669"/>
    <property type="project" value="UniProtKB-KW"/>
</dbReference>
<keyword evidence="1" id="KW-0863">Zinc-finger</keyword>
<name>A0AB40BC24_DIOCR</name>
<feature type="compositionally biased region" description="Polar residues" evidence="2">
    <location>
        <begin position="34"/>
        <end position="44"/>
    </location>
</feature>
<proteinExistence type="predicted"/>
<protein>
    <submittedName>
        <fullName evidence="5">Zinc finger protein 8-like</fullName>
    </submittedName>
</protein>
<dbReference type="InterPro" id="IPR044291">
    <property type="entry name" value="GIS/GIS2/ZFP8"/>
</dbReference>
<gene>
    <name evidence="5" type="primary">LOC120260763</name>
</gene>
<evidence type="ECO:0000259" key="3">
    <source>
        <dbReference type="PROSITE" id="PS50157"/>
    </source>
</evidence>
<keyword evidence="1" id="KW-0479">Metal-binding</keyword>
<dbReference type="PROSITE" id="PS50157">
    <property type="entry name" value="ZINC_FINGER_C2H2_2"/>
    <property type="match status" value="1"/>
</dbReference>
<feature type="domain" description="C2H2-type" evidence="3">
    <location>
        <begin position="94"/>
        <end position="121"/>
    </location>
</feature>
<dbReference type="Proteomes" id="UP001515500">
    <property type="component" value="Chromosome 5"/>
</dbReference>
<feature type="region of interest" description="Disordered" evidence="2">
    <location>
        <begin position="221"/>
        <end position="249"/>
    </location>
</feature>
<dbReference type="PANTHER" id="PTHR46547">
    <property type="entry name" value="ZINC FINGER PROTEIN GIS"/>
    <property type="match status" value="1"/>
</dbReference>
<dbReference type="RefSeq" id="XP_039124259.1">
    <property type="nucleotide sequence ID" value="XM_039268325.1"/>
</dbReference>
<evidence type="ECO:0000256" key="2">
    <source>
        <dbReference type="SAM" id="MobiDB-lite"/>
    </source>
</evidence>
<dbReference type="PROSITE" id="PS00028">
    <property type="entry name" value="ZINC_FINGER_C2H2_1"/>
    <property type="match status" value="1"/>
</dbReference>
<organism evidence="4 5">
    <name type="scientific">Dioscorea cayennensis subsp. rotundata</name>
    <name type="common">White Guinea yam</name>
    <name type="synonym">Dioscorea rotundata</name>
    <dbReference type="NCBI Taxonomy" id="55577"/>
    <lineage>
        <taxon>Eukaryota</taxon>
        <taxon>Viridiplantae</taxon>
        <taxon>Streptophyta</taxon>
        <taxon>Embryophyta</taxon>
        <taxon>Tracheophyta</taxon>
        <taxon>Spermatophyta</taxon>
        <taxon>Magnoliopsida</taxon>
        <taxon>Liliopsida</taxon>
        <taxon>Dioscoreales</taxon>
        <taxon>Dioscoreaceae</taxon>
        <taxon>Dioscorea</taxon>
    </lineage>
</organism>
<keyword evidence="1" id="KW-0862">Zinc</keyword>